<dbReference type="EMBL" id="JARUHM010000010">
    <property type="protein sequence ID" value="MDT9411110.1"/>
    <property type="molecule type" value="Genomic_DNA"/>
</dbReference>
<dbReference type="InterPro" id="IPR042115">
    <property type="entry name" value="PriA_3primeBD_sf"/>
</dbReference>
<keyword evidence="5 8" id="KW-0862">Zinc</keyword>
<evidence type="ECO:0000313" key="13">
    <source>
        <dbReference type="Proteomes" id="UP001265983"/>
    </source>
</evidence>
<evidence type="ECO:0000256" key="5">
    <source>
        <dbReference type="ARBA" id="ARBA00022833"/>
    </source>
</evidence>
<keyword evidence="3 8" id="KW-0479">Metal-binding</keyword>
<keyword evidence="2 8" id="KW-0235">DNA replication</keyword>
<dbReference type="GO" id="GO:0006269">
    <property type="term" value="P:DNA replication, synthesis of primer"/>
    <property type="evidence" value="ECO:0007669"/>
    <property type="project" value="UniProtKB-KW"/>
</dbReference>
<dbReference type="InterPro" id="IPR041222">
    <property type="entry name" value="PriA_3primeBD"/>
</dbReference>
<dbReference type="InterPro" id="IPR027417">
    <property type="entry name" value="P-loop_NTPase"/>
</dbReference>
<dbReference type="Gene3D" id="3.40.50.300">
    <property type="entry name" value="P-loop containing nucleotide triphosphate hydrolases"/>
    <property type="match status" value="1"/>
</dbReference>
<evidence type="ECO:0000256" key="6">
    <source>
        <dbReference type="ARBA" id="ARBA00022840"/>
    </source>
</evidence>
<evidence type="ECO:0000313" key="11">
    <source>
        <dbReference type="EMBL" id="VZH85399.1"/>
    </source>
</evidence>
<evidence type="ECO:0000256" key="2">
    <source>
        <dbReference type="ARBA" id="ARBA00022705"/>
    </source>
</evidence>
<dbReference type="Gene3D" id="3.40.1440.60">
    <property type="entry name" value="PriA, 3(prime) DNA-binding domain"/>
    <property type="match status" value="1"/>
</dbReference>
<dbReference type="KEGG" id="crf:FRC0190_01359"/>
<dbReference type="Pfam" id="PF17764">
    <property type="entry name" value="PriA_3primeBD"/>
    <property type="match status" value="1"/>
</dbReference>
<dbReference type="Proteomes" id="UP000423525">
    <property type="component" value="Chromosome"/>
</dbReference>
<dbReference type="Proteomes" id="UP001265983">
    <property type="component" value="Unassembled WGS sequence"/>
</dbReference>
<dbReference type="GO" id="GO:0006270">
    <property type="term" value="P:DNA replication initiation"/>
    <property type="evidence" value="ECO:0007669"/>
    <property type="project" value="TreeGrafter"/>
</dbReference>
<dbReference type="AlphaFoldDB" id="A0A6I8MG79"/>
<keyword evidence="10" id="KW-0378">Hydrolase</keyword>
<keyword evidence="4 8" id="KW-0547">Nucleotide-binding</keyword>
<evidence type="ECO:0000256" key="7">
    <source>
        <dbReference type="ARBA" id="ARBA00023125"/>
    </source>
</evidence>
<feature type="domain" description="Primosomal protein N' 3' DNA-binding" evidence="9">
    <location>
        <begin position="23"/>
        <end position="114"/>
    </location>
</feature>
<gene>
    <name evidence="8" type="primary">priA</name>
    <name evidence="11" type="ORF">FRC0190_01359</name>
    <name evidence="10" type="ORF">P8T80_06910</name>
</gene>
<dbReference type="GO" id="GO:1990077">
    <property type="term" value="C:primosome complex"/>
    <property type="evidence" value="ECO:0007669"/>
    <property type="project" value="UniProtKB-UniRule"/>
</dbReference>
<dbReference type="PANTHER" id="PTHR30580">
    <property type="entry name" value="PRIMOSOMAL PROTEIN N"/>
    <property type="match status" value="1"/>
</dbReference>
<dbReference type="HAMAP" id="MF_00983">
    <property type="entry name" value="PriA"/>
    <property type="match status" value="1"/>
</dbReference>
<feature type="binding site" evidence="8">
    <location>
        <position position="434"/>
    </location>
    <ligand>
        <name>Zn(2+)</name>
        <dbReference type="ChEBI" id="CHEBI:29105"/>
        <label>1</label>
    </ligand>
</feature>
<keyword evidence="7 8" id="KW-0238">DNA-binding</keyword>
<comment type="function">
    <text evidence="8">Initiates the restart of stalled replication forks, which reloads the replicative helicase on sites other than the origin of replication. Recognizes and binds to abandoned replication forks and remodels them to uncover a helicase loading site. Promotes assembly of the primosome at these replication forks.</text>
</comment>
<feature type="binding site" evidence="8">
    <location>
        <position position="400"/>
    </location>
    <ligand>
        <name>Zn(2+)</name>
        <dbReference type="ChEBI" id="CHEBI:29105"/>
        <label>2</label>
    </ligand>
</feature>
<dbReference type="GO" id="GO:0006310">
    <property type="term" value="P:DNA recombination"/>
    <property type="evidence" value="ECO:0007669"/>
    <property type="project" value="InterPro"/>
</dbReference>
<dbReference type="EMBL" id="LR738855">
    <property type="protein sequence ID" value="VZH85399.1"/>
    <property type="molecule type" value="Genomic_DNA"/>
</dbReference>
<comment type="caution">
    <text evidence="8">As this protein does not have any detectable helicase domains, it probably does not have helicase activity.</text>
</comment>
<dbReference type="InterPro" id="IPR005259">
    <property type="entry name" value="PriA"/>
</dbReference>
<dbReference type="GO" id="GO:0008270">
    <property type="term" value="F:zinc ion binding"/>
    <property type="evidence" value="ECO:0007669"/>
    <property type="project" value="UniProtKB-UniRule"/>
</dbReference>
<evidence type="ECO:0000256" key="3">
    <source>
        <dbReference type="ARBA" id="ARBA00022723"/>
    </source>
</evidence>
<name>A0A6I8MG79_9CORY</name>
<comment type="similarity">
    <text evidence="8">Belongs to the helicase family. PriA subfamily.</text>
</comment>
<feature type="binding site" evidence="8">
    <location>
        <position position="422"/>
    </location>
    <ligand>
        <name>Zn(2+)</name>
        <dbReference type="ChEBI" id="CHEBI:29105"/>
        <label>2</label>
    </ligand>
</feature>
<reference evidence="11 12" key="1">
    <citation type="submission" date="2019-11" db="EMBL/GenBank/DDBJ databases">
        <authorList>
            <person name="Brisse S."/>
        </authorList>
    </citation>
    <scope>NUCLEOTIDE SEQUENCE [LARGE SCALE GENOMIC DNA]</scope>
    <source>
        <strain evidence="11">FRC0190</strain>
    </source>
</reference>
<dbReference type="GO" id="GO:0005524">
    <property type="term" value="F:ATP binding"/>
    <property type="evidence" value="ECO:0007669"/>
    <property type="project" value="UniProtKB-UniRule"/>
</dbReference>
<dbReference type="NCBIfam" id="NF011455">
    <property type="entry name" value="PRK14873.1-5"/>
    <property type="match status" value="1"/>
</dbReference>
<dbReference type="GO" id="GO:0006302">
    <property type="term" value="P:double-strand break repair"/>
    <property type="evidence" value="ECO:0007669"/>
    <property type="project" value="InterPro"/>
</dbReference>
<feature type="binding site" evidence="8">
    <location>
        <position position="391"/>
    </location>
    <ligand>
        <name>Zn(2+)</name>
        <dbReference type="ChEBI" id="CHEBI:29105"/>
        <label>1</label>
    </ligand>
</feature>
<keyword evidence="13" id="KW-1185">Reference proteome</keyword>
<evidence type="ECO:0000313" key="12">
    <source>
        <dbReference type="Proteomes" id="UP000423525"/>
    </source>
</evidence>
<sequence length="675" mass="74026">MSKTRVAASSLPVARVLPLLGVAHLDRVFEYLVDSTMSDDAQPGVKVRVRFGGRLVDGVILERTSRQEHEGRLAWLDKVQSPIPVYTPALRRLIESLSTRYAGITSDVIRSAIPSRHAKAEEGDFSTRWEDLGDVDEPDLSMWAKYVHGKSFVDAVIAHQTARAAWQIAPGENWAAALAALGTKVAIAGGGVLIVVPDQRDVETLEAAFRDLVSARQITVMTAAQGPQARYRRFLSILHGQGRIVIGTRSAAFAPVDNLQLAVIKDDGDENLVDPRSPYIHAREVLSTRSTQEHCSLILAGHSRSTETQLLVQSGWAHNLVVDRERVRKMMPRIHAVADTNTALERDPLARAARIPSSAFSSLRDALKRNRPVLIHVPRKGYIPVLACQQCRSAARCRHCNGPLELPFPESGAPQTPQCRWCGRPDSHFRCTHCGSSNLRAIVLGAERTAEEIGRAFPQTRVVVSGGNRIHDKIPDAPIVVVATPGAEPEIADAGRYGAAVLLDTWALLSRQDLRASEDALAKWFSVCTLVEPCVVGGEVVVVADAGLFEVQALIRWDPIWAASRELDLRQEVHFPPAAHMAAIDGARDAIDEFLEMIQLPEHAEVLGPVSLPTGNKLPGEYDENTYGPPQRVLIRIPLKDRNELGEVLRSGIVQRSAKRKELPLRVKIDPIHVG</sequence>
<dbReference type="GO" id="GO:0003677">
    <property type="term" value="F:DNA binding"/>
    <property type="evidence" value="ECO:0007669"/>
    <property type="project" value="UniProtKB-UniRule"/>
</dbReference>
<reference evidence="10 13" key="2">
    <citation type="submission" date="2023-03" db="EMBL/GenBank/DDBJ databases">
        <title>Whole genome sequence of the first Corynebacterium rouxii strains isolated in Brazil: a recent member of Corynebacterium diphtheriae complex.</title>
        <authorList>
            <person name="Vieira V."/>
            <person name="Ramos J.N."/>
            <person name="Araujo M.R.B."/>
            <person name="Baio P.V."/>
            <person name="Sant'Anna L.O."/>
            <person name="Veras J.F.C."/>
            <person name="Vieira E.M.D."/>
            <person name="Sousa M.A.B."/>
            <person name="Camargo C.H."/>
            <person name="Sacchi C.T."/>
            <person name="Campos K.R."/>
            <person name="Santos M.B.N."/>
            <person name="Bokermann S."/>
            <person name="Alvim L.B."/>
            <person name="Santos L.S."/>
            <person name="Mattos-Guaraldi A.L."/>
        </authorList>
    </citation>
    <scope>NUCLEOTIDE SEQUENCE [LARGE SCALE GENOMIC DNA]</scope>
    <source>
        <strain evidence="10 13">70862</strain>
    </source>
</reference>
<feature type="binding site" evidence="8">
    <location>
        <position position="388"/>
    </location>
    <ligand>
        <name>Zn(2+)</name>
        <dbReference type="ChEBI" id="CHEBI:29105"/>
        <label>1</label>
    </ligand>
</feature>
<evidence type="ECO:0000256" key="4">
    <source>
        <dbReference type="ARBA" id="ARBA00022741"/>
    </source>
</evidence>
<evidence type="ECO:0000256" key="1">
    <source>
        <dbReference type="ARBA" id="ARBA00022515"/>
    </source>
</evidence>
<accession>A0A6I8MG79</accession>
<feature type="binding site" evidence="8">
    <location>
        <position position="397"/>
    </location>
    <ligand>
        <name>Zn(2+)</name>
        <dbReference type="ChEBI" id="CHEBI:29105"/>
        <label>2</label>
    </ligand>
</feature>
<keyword evidence="6 8" id="KW-0067">ATP-binding</keyword>
<evidence type="ECO:0000256" key="8">
    <source>
        <dbReference type="HAMAP-Rule" id="MF_00983"/>
    </source>
</evidence>
<dbReference type="GO" id="GO:0016787">
    <property type="term" value="F:hydrolase activity"/>
    <property type="evidence" value="ECO:0007669"/>
    <property type="project" value="UniProtKB-KW"/>
</dbReference>
<feature type="binding site" evidence="8">
    <location>
        <position position="419"/>
    </location>
    <ligand>
        <name>Zn(2+)</name>
        <dbReference type="ChEBI" id="CHEBI:29105"/>
        <label>2</label>
    </ligand>
</feature>
<dbReference type="GO" id="GO:0043138">
    <property type="term" value="F:3'-5' DNA helicase activity"/>
    <property type="evidence" value="ECO:0007669"/>
    <property type="project" value="TreeGrafter"/>
</dbReference>
<comment type="subunit">
    <text evidence="8">Component of the replication restart primosome.</text>
</comment>
<dbReference type="RefSeq" id="WP_155873013.1">
    <property type="nucleotide sequence ID" value="NZ_CP168248.1"/>
</dbReference>
<proteinExistence type="inferred from homology"/>
<organism evidence="11 12">
    <name type="scientific">Corynebacterium rouxii</name>
    <dbReference type="NCBI Taxonomy" id="2719119"/>
    <lineage>
        <taxon>Bacteria</taxon>
        <taxon>Bacillati</taxon>
        <taxon>Actinomycetota</taxon>
        <taxon>Actinomycetes</taxon>
        <taxon>Mycobacteriales</taxon>
        <taxon>Corynebacteriaceae</taxon>
        <taxon>Corynebacterium</taxon>
    </lineage>
</organism>
<evidence type="ECO:0000259" key="9">
    <source>
        <dbReference type="Pfam" id="PF17764"/>
    </source>
</evidence>
<protein>
    <recommendedName>
        <fullName evidence="8">Probable replication restart protein PriA</fullName>
    </recommendedName>
    <alternativeName>
        <fullName evidence="8">Putative ATP-dependent DNA helicase PriA</fullName>
    </alternativeName>
</protein>
<evidence type="ECO:0000313" key="10">
    <source>
        <dbReference type="EMBL" id="MDT9411110.1"/>
    </source>
</evidence>
<comment type="cofactor">
    <cofactor evidence="8">
        <name>Zn(2+)</name>
        <dbReference type="ChEBI" id="CHEBI:29105"/>
    </cofactor>
    <text evidence="8">Binds 2 zinc ions per subunit.</text>
</comment>
<keyword evidence="1 8" id="KW-0639">Primosome</keyword>
<feature type="binding site" evidence="8">
    <location>
        <position position="431"/>
    </location>
    <ligand>
        <name>Zn(2+)</name>
        <dbReference type="ChEBI" id="CHEBI:29105"/>
        <label>1</label>
    </ligand>
</feature>
<dbReference type="PANTHER" id="PTHR30580:SF0">
    <property type="entry name" value="PRIMOSOMAL PROTEIN N"/>
    <property type="match status" value="1"/>
</dbReference>